<reference evidence="2" key="2">
    <citation type="submission" date="2023-06" db="EMBL/GenBank/DDBJ databases">
        <authorList>
            <person name="Ma L."/>
            <person name="Liu K.-W."/>
            <person name="Li Z."/>
            <person name="Hsiao Y.-Y."/>
            <person name="Qi Y."/>
            <person name="Fu T."/>
            <person name="Tang G."/>
            <person name="Zhang D."/>
            <person name="Sun W.-H."/>
            <person name="Liu D.-K."/>
            <person name="Li Y."/>
            <person name="Chen G.-Z."/>
            <person name="Liu X.-D."/>
            <person name="Liao X.-Y."/>
            <person name="Jiang Y.-T."/>
            <person name="Yu X."/>
            <person name="Hao Y."/>
            <person name="Huang J."/>
            <person name="Zhao X.-W."/>
            <person name="Ke S."/>
            <person name="Chen Y.-Y."/>
            <person name="Wu W.-L."/>
            <person name="Hsu J.-L."/>
            <person name="Lin Y.-F."/>
            <person name="Huang M.-D."/>
            <person name="Li C.-Y."/>
            <person name="Huang L."/>
            <person name="Wang Z.-W."/>
            <person name="Zhao X."/>
            <person name="Zhong W.-Y."/>
            <person name="Peng D.-H."/>
            <person name="Ahmad S."/>
            <person name="Lan S."/>
            <person name="Zhang J.-S."/>
            <person name="Tsai W.-C."/>
            <person name="Van De Peer Y."/>
            <person name="Liu Z.-J."/>
        </authorList>
    </citation>
    <scope>NUCLEOTIDE SEQUENCE</scope>
    <source>
        <strain evidence="2">CP</strain>
        <tissue evidence="2">Leaves</tissue>
    </source>
</reference>
<protein>
    <recommendedName>
        <fullName evidence="4">DUF4283 domain-containing protein</fullName>
    </recommendedName>
</protein>
<keyword evidence="3" id="KW-1185">Reference proteome</keyword>
<comment type="caution">
    <text evidence="2">The sequence shown here is derived from an EMBL/GenBank/DDBJ whole genome shotgun (WGS) entry which is preliminary data.</text>
</comment>
<organism evidence="2 3">
    <name type="scientific">Acorus calamus</name>
    <name type="common">Sweet flag</name>
    <dbReference type="NCBI Taxonomy" id="4465"/>
    <lineage>
        <taxon>Eukaryota</taxon>
        <taxon>Viridiplantae</taxon>
        <taxon>Streptophyta</taxon>
        <taxon>Embryophyta</taxon>
        <taxon>Tracheophyta</taxon>
        <taxon>Spermatophyta</taxon>
        <taxon>Magnoliopsida</taxon>
        <taxon>Liliopsida</taxon>
        <taxon>Acoraceae</taxon>
        <taxon>Acorus</taxon>
    </lineage>
</organism>
<proteinExistence type="predicted"/>
<dbReference type="PANTHER" id="PTHR31286:SF180">
    <property type="entry name" value="OS10G0362600 PROTEIN"/>
    <property type="match status" value="1"/>
</dbReference>
<evidence type="ECO:0000313" key="2">
    <source>
        <dbReference type="EMBL" id="KAK1326701.1"/>
    </source>
</evidence>
<dbReference type="EMBL" id="JAUJYO010000001">
    <property type="protein sequence ID" value="KAK1326701.1"/>
    <property type="molecule type" value="Genomic_DNA"/>
</dbReference>
<feature type="compositionally biased region" description="Polar residues" evidence="1">
    <location>
        <begin position="331"/>
        <end position="347"/>
    </location>
</feature>
<gene>
    <name evidence="2" type="ORF">QJS10_CPA01g02458</name>
</gene>
<dbReference type="Proteomes" id="UP001180020">
    <property type="component" value="Unassembled WGS sequence"/>
</dbReference>
<dbReference type="AlphaFoldDB" id="A0AAV9FLZ2"/>
<feature type="region of interest" description="Disordered" evidence="1">
    <location>
        <begin position="256"/>
        <end position="347"/>
    </location>
</feature>
<feature type="compositionally biased region" description="Polar residues" evidence="1">
    <location>
        <begin position="302"/>
        <end position="312"/>
    </location>
</feature>
<feature type="compositionally biased region" description="Polar residues" evidence="1">
    <location>
        <begin position="259"/>
        <end position="270"/>
    </location>
</feature>
<sequence length="347" mass="37853">MERLETIPIWIRFPQLHLHLWGKRMLSKLASVVGTPLYMDSSTATRSRIEFARICVEISASSTLPDSIHLKEDGILREVNVEYEWKPSPCKSCNTFGHSSMQCALSGQQISSSAAGVQHLKPTAPTKGKTQGEWIPVKQPGNKLVTPSNCIPSAVSQGNPFSILQDVVIEQVHDVGEAHEEVAMQEAVMNEVGESANTATVGVLLSDSQLVLHQEEAHELRQQVKEAKDPTLPVPQGSDEQDMTLNQFPKEDLIVDLSDNPSLDTNNSSLDGHRLVSNPSQAKGEGTCHHKPPNSKAVINKSDISSTSTPNTRSKKPKNSDSDSHWKKSSRGPNSLTSHKGEPPSSQ</sequence>
<evidence type="ECO:0000313" key="3">
    <source>
        <dbReference type="Proteomes" id="UP001180020"/>
    </source>
</evidence>
<dbReference type="InterPro" id="IPR040256">
    <property type="entry name" value="At4g02000-like"/>
</dbReference>
<feature type="compositionally biased region" description="Basic and acidic residues" evidence="1">
    <location>
        <begin position="220"/>
        <end position="229"/>
    </location>
</feature>
<dbReference type="PANTHER" id="PTHR31286">
    <property type="entry name" value="GLYCINE-RICH CELL WALL STRUCTURAL PROTEIN 1.8-LIKE"/>
    <property type="match status" value="1"/>
</dbReference>
<evidence type="ECO:0000256" key="1">
    <source>
        <dbReference type="SAM" id="MobiDB-lite"/>
    </source>
</evidence>
<name>A0AAV9FLZ2_ACOCL</name>
<feature type="region of interest" description="Disordered" evidence="1">
    <location>
        <begin position="220"/>
        <end position="243"/>
    </location>
</feature>
<reference evidence="2" key="1">
    <citation type="journal article" date="2023" name="Nat. Commun.">
        <title>Diploid and tetraploid genomes of Acorus and the evolution of monocots.</title>
        <authorList>
            <person name="Ma L."/>
            <person name="Liu K.W."/>
            <person name="Li Z."/>
            <person name="Hsiao Y.Y."/>
            <person name="Qi Y."/>
            <person name="Fu T."/>
            <person name="Tang G.D."/>
            <person name="Zhang D."/>
            <person name="Sun W.H."/>
            <person name="Liu D.K."/>
            <person name="Li Y."/>
            <person name="Chen G.Z."/>
            <person name="Liu X.D."/>
            <person name="Liao X.Y."/>
            <person name="Jiang Y.T."/>
            <person name="Yu X."/>
            <person name="Hao Y."/>
            <person name="Huang J."/>
            <person name="Zhao X.W."/>
            <person name="Ke S."/>
            <person name="Chen Y.Y."/>
            <person name="Wu W.L."/>
            <person name="Hsu J.L."/>
            <person name="Lin Y.F."/>
            <person name="Huang M.D."/>
            <person name="Li C.Y."/>
            <person name="Huang L."/>
            <person name="Wang Z.W."/>
            <person name="Zhao X."/>
            <person name="Zhong W.Y."/>
            <person name="Peng D.H."/>
            <person name="Ahmad S."/>
            <person name="Lan S."/>
            <person name="Zhang J.S."/>
            <person name="Tsai W.C."/>
            <person name="Van de Peer Y."/>
            <person name="Liu Z.J."/>
        </authorList>
    </citation>
    <scope>NUCLEOTIDE SEQUENCE</scope>
    <source>
        <strain evidence="2">CP</strain>
    </source>
</reference>
<evidence type="ECO:0008006" key="4">
    <source>
        <dbReference type="Google" id="ProtNLM"/>
    </source>
</evidence>
<accession>A0AAV9FLZ2</accession>